<feature type="chain" id="PRO_5025603645" description="Secreted protein" evidence="1">
    <location>
        <begin position="25"/>
        <end position="90"/>
    </location>
</feature>
<protein>
    <recommendedName>
        <fullName evidence="4">Secreted protein</fullName>
    </recommendedName>
</protein>
<evidence type="ECO:0000313" key="3">
    <source>
        <dbReference type="Proteomes" id="UP000799437"/>
    </source>
</evidence>
<dbReference type="AlphaFoldDB" id="A0A6A6W0N7"/>
<gene>
    <name evidence="2" type="ORF">EJ05DRAFT_89128</name>
</gene>
<organism evidence="2 3">
    <name type="scientific">Pseudovirgaria hyperparasitica</name>
    <dbReference type="NCBI Taxonomy" id="470096"/>
    <lineage>
        <taxon>Eukaryota</taxon>
        <taxon>Fungi</taxon>
        <taxon>Dikarya</taxon>
        <taxon>Ascomycota</taxon>
        <taxon>Pezizomycotina</taxon>
        <taxon>Dothideomycetes</taxon>
        <taxon>Dothideomycetes incertae sedis</taxon>
        <taxon>Acrospermales</taxon>
        <taxon>Acrospermaceae</taxon>
        <taxon>Pseudovirgaria</taxon>
    </lineage>
</organism>
<evidence type="ECO:0000313" key="2">
    <source>
        <dbReference type="EMBL" id="KAF2756075.1"/>
    </source>
</evidence>
<keyword evidence="1" id="KW-0732">Signal</keyword>
<dbReference type="EMBL" id="ML996576">
    <property type="protein sequence ID" value="KAF2756075.1"/>
    <property type="molecule type" value="Genomic_DNA"/>
</dbReference>
<proteinExistence type="predicted"/>
<name>A0A6A6W0N7_9PEZI</name>
<dbReference type="GeneID" id="54491094"/>
<dbReference type="Proteomes" id="UP000799437">
    <property type="component" value="Unassembled WGS sequence"/>
</dbReference>
<feature type="signal peptide" evidence="1">
    <location>
        <begin position="1"/>
        <end position="24"/>
    </location>
</feature>
<evidence type="ECO:0000256" key="1">
    <source>
        <dbReference type="SAM" id="SignalP"/>
    </source>
</evidence>
<accession>A0A6A6W0N7</accession>
<keyword evidence="3" id="KW-1185">Reference proteome</keyword>
<dbReference type="RefSeq" id="XP_033598526.1">
    <property type="nucleotide sequence ID" value="XM_033750040.1"/>
</dbReference>
<sequence>MHHKRTGLVTTILVLLLARHPSDLNIVFHRLIVHFGVGVHYHPFHTHIKPRNTFVILYANDADVTIHTNCCNSRSNETAPTRALTLLIHH</sequence>
<reference evidence="2" key="1">
    <citation type="journal article" date="2020" name="Stud. Mycol.">
        <title>101 Dothideomycetes genomes: a test case for predicting lifestyles and emergence of pathogens.</title>
        <authorList>
            <person name="Haridas S."/>
            <person name="Albert R."/>
            <person name="Binder M."/>
            <person name="Bloem J."/>
            <person name="Labutti K."/>
            <person name="Salamov A."/>
            <person name="Andreopoulos B."/>
            <person name="Baker S."/>
            <person name="Barry K."/>
            <person name="Bills G."/>
            <person name="Bluhm B."/>
            <person name="Cannon C."/>
            <person name="Castanera R."/>
            <person name="Culley D."/>
            <person name="Daum C."/>
            <person name="Ezra D."/>
            <person name="Gonzalez J."/>
            <person name="Henrissat B."/>
            <person name="Kuo A."/>
            <person name="Liang C."/>
            <person name="Lipzen A."/>
            <person name="Lutzoni F."/>
            <person name="Magnuson J."/>
            <person name="Mondo S."/>
            <person name="Nolan M."/>
            <person name="Ohm R."/>
            <person name="Pangilinan J."/>
            <person name="Park H.-J."/>
            <person name="Ramirez L."/>
            <person name="Alfaro M."/>
            <person name="Sun H."/>
            <person name="Tritt A."/>
            <person name="Yoshinaga Y."/>
            <person name="Zwiers L.-H."/>
            <person name="Turgeon B."/>
            <person name="Goodwin S."/>
            <person name="Spatafora J."/>
            <person name="Crous P."/>
            <person name="Grigoriev I."/>
        </authorList>
    </citation>
    <scope>NUCLEOTIDE SEQUENCE</scope>
    <source>
        <strain evidence="2">CBS 121739</strain>
    </source>
</reference>
<evidence type="ECO:0008006" key="4">
    <source>
        <dbReference type="Google" id="ProtNLM"/>
    </source>
</evidence>